<feature type="transmembrane region" description="Helical" evidence="7">
    <location>
        <begin position="235"/>
        <end position="257"/>
    </location>
</feature>
<sequence length="583" mass="63125">MSSTNQNPHDPEQQSSPSHKYIEADAGDGTRAHEQYLSGISLALTLASCITSLFLVALDQTIVSTVLTTVGDQFNGFDKVGWLTAGFMLPMACLAPSYGKISIAFGRKWTLFVGIIIFETGSLICALSKSMPMLIGGRVIQGVGGGAIQATVMVILTECVPISRRPLVFASISIVYSTSSVLGPLIGGALTKVSWRWCFFINLPIGGVALAVLTFGFKPPKTVGSMREKLAKIDYVGTFLLASGLVLVLLALTFGGIEYPWRSAAIIVLFTLGGLVIITFFIWNFNYSKNPIILKDFLYINRVLAANLSSMFNFAFFIANLTYLALYFQVIFNASALQSGIYLLPMVISVCVSSFCNSMFISITKLIKPTMVLSGLLSPVGTGLFLLLGKSSSLGLRIGILIVCGISIGLQFQSSLLSAQLVSPKSIPGALILVTVFQNFLKNLGATVAVNIAQLLFQTTGTDYINNLTESLPRDSMDHQVLMKFTAKELIANPRLIQYLPDSTRELLLDQYMKAFKNVFYWGLALGSVCFVCSLFTTNKRLPNLKDIDRGDQTPDEDDDEKENESGGSRTGSETSSGTVSPL</sequence>
<feature type="transmembrane region" description="Helical" evidence="7">
    <location>
        <begin position="36"/>
        <end position="58"/>
    </location>
</feature>
<evidence type="ECO:0000256" key="6">
    <source>
        <dbReference type="SAM" id="MobiDB-lite"/>
    </source>
</evidence>
<dbReference type="GO" id="GO:0022857">
    <property type="term" value="F:transmembrane transporter activity"/>
    <property type="evidence" value="ECO:0007669"/>
    <property type="project" value="InterPro"/>
</dbReference>
<evidence type="ECO:0000256" key="1">
    <source>
        <dbReference type="ARBA" id="ARBA00004141"/>
    </source>
</evidence>
<dbReference type="GeneID" id="18870165"/>
<dbReference type="SUPFAM" id="SSF103473">
    <property type="entry name" value="MFS general substrate transporter"/>
    <property type="match status" value="1"/>
</dbReference>
<dbReference type="Gene3D" id="1.20.1720.10">
    <property type="entry name" value="Multidrug resistance protein D"/>
    <property type="match status" value="1"/>
</dbReference>
<keyword evidence="4 7" id="KW-1133">Transmembrane helix</keyword>
<feature type="transmembrane region" description="Helical" evidence="7">
    <location>
        <begin position="304"/>
        <end position="328"/>
    </location>
</feature>
<reference evidence="9 10" key="1">
    <citation type="journal article" date="2011" name="Proc. Natl. Acad. Sci. U.S.A.">
        <title>Comparative genomics of xylose-fermenting fungi for enhanced biofuel production.</title>
        <authorList>
            <person name="Wohlbach D.J."/>
            <person name="Kuo A."/>
            <person name="Sato T.K."/>
            <person name="Potts K.M."/>
            <person name="Salamov A.A."/>
            <person name="LaButti K.M."/>
            <person name="Sun H."/>
            <person name="Clum A."/>
            <person name="Pangilinan J.L."/>
            <person name="Lindquist E.A."/>
            <person name="Lucas S."/>
            <person name="Lapidus A."/>
            <person name="Jin M."/>
            <person name="Gunawan C."/>
            <person name="Balan V."/>
            <person name="Dale B.E."/>
            <person name="Jeffries T.W."/>
            <person name="Zinkel R."/>
            <person name="Barry K.W."/>
            <person name="Grigoriev I.V."/>
            <person name="Gasch A.P."/>
        </authorList>
    </citation>
    <scope>NUCLEOTIDE SEQUENCE [LARGE SCALE GENOMIC DNA]</scope>
    <source>
        <strain evidence="10">NRRL Y-27907 / 11-Y1</strain>
    </source>
</reference>
<dbReference type="OMA" id="GIIIFEI"/>
<comment type="similarity">
    <text evidence="2">Belongs to the major facilitator superfamily.</text>
</comment>
<comment type="subcellular location">
    <subcellularLocation>
        <location evidence="1">Membrane</location>
        <topology evidence="1">Multi-pass membrane protein</topology>
    </subcellularLocation>
</comment>
<feature type="region of interest" description="Disordered" evidence="6">
    <location>
        <begin position="1"/>
        <end position="23"/>
    </location>
</feature>
<dbReference type="InParanoid" id="G3AP05"/>
<keyword evidence="3 7" id="KW-0812">Transmembrane</keyword>
<feature type="transmembrane region" description="Helical" evidence="7">
    <location>
        <begin position="394"/>
        <end position="412"/>
    </location>
</feature>
<dbReference type="GO" id="GO:0005886">
    <property type="term" value="C:plasma membrane"/>
    <property type="evidence" value="ECO:0007669"/>
    <property type="project" value="TreeGrafter"/>
</dbReference>
<gene>
    <name evidence="9" type="ORF">SPAPADRAFT_138981</name>
</gene>
<feature type="region of interest" description="Disordered" evidence="6">
    <location>
        <begin position="545"/>
        <end position="583"/>
    </location>
</feature>
<feature type="transmembrane region" description="Helical" evidence="7">
    <location>
        <begin position="263"/>
        <end position="283"/>
    </location>
</feature>
<name>G3AP05_SPAPN</name>
<keyword evidence="5 7" id="KW-0472">Membrane</keyword>
<organism evidence="10">
    <name type="scientific">Spathaspora passalidarum (strain NRRL Y-27907 / 11-Y1)</name>
    <dbReference type="NCBI Taxonomy" id="619300"/>
    <lineage>
        <taxon>Eukaryota</taxon>
        <taxon>Fungi</taxon>
        <taxon>Dikarya</taxon>
        <taxon>Ascomycota</taxon>
        <taxon>Saccharomycotina</taxon>
        <taxon>Pichiomycetes</taxon>
        <taxon>Debaryomycetaceae</taxon>
        <taxon>Spathaspora</taxon>
    </lineage>
</organism>
<dbReference type="InterPro" id="IPR036259">
    <property type="entry name" value="MFS_trans_sf"/>
</dbReference>
<dbReference type="InterPro" id="IPR020846">
    <property type="entry name" value="MFS_dom"/>
</dbReference>
<feature type="transmembrane region" description="Helical" evidence="7">
    <location>
        <begin position="167"/>
        <end position="187"/>
    </location>
</feature>
<evidence type="ECO:0000313" key="10">
    <source>
        <dbReference type="Proteomes" id="UP000000709"/>
    </source>
</evidence>
<dbReference type="PANTHER" id="PTHR23501">
    <property type="entry name" value="MAJOR FACILITATOR SUPERFAMILY"/>
    <property type="match status" value="1"/>
</dbReference>
<feature type="compositionally biased region" description="Low complexity" evidence="6">
    <location>
        <begin position="566"/>
        <end position="583"/>
    </location>
</feature>
<feature type="transmembrane region" description="Helical" evidence="7">
    <location>
        <begin position="111"/>
        <end position="129"/>
    </location>
</feature>
<dbReference type="Proteomes" id="UP000000709">
    <property type="component" value="Unassembled WGS sequence"/>
</dbReference>
<dbReference type="eggNOG" id="KOG0254">
    <property type="taxonomic scope" value="Eukaryota"/>
</dbReference>
<dbReference type="PANTHER" id="PTHR23501:SF198">
    <property type="entry name" value="AZOLE RESISTANCE PROTEIN 1-RELATED"/>
    <property type="match status" value="1"/>
</dbReference>
<evidence type="ECO:0000256" key="3">
    <source>
        <dbReference type="ARBA" id="ARBA00022692"/>
    </source>
</evidence>
<evidence type="ECO:0000259" key="8">
    <source>
        <dbReference type="PROSITE" id="PS50850"/>
    </source>
</evidence>
<dbReference type="HOGENOM" id="CLU_000960_22_1_1"/>
<evidence type="ECO:0000256" key="7">
    <source>
        <dbReference type="SAM" id="Phobius"/>
    </source>
</evidence>
<evidence type="ECO:0000313" key="9">
    <source>
        <dbReference type="EMBL" id="EGW32036.1"/>
    </source>
</evidence>
<dbReference type="InterPro" id="IPR005829">
    <property type="entry name" value="Sugar_transporter_CS"/>
</dbReference>
<evidence type="ECO:0000256" key="4">
    <source>
        <dbReference type="ARBA" id="ARBA00022989"/>
    </source>
</evidence>
<dbReference type="EMBL" id="GL996502">
    <property type="protein sequence ID" value="EGW32036.1"/>
    <property type="molecule type" value="Genomic_DNA"/>
</dbReference>
<feature type="transmembrane region" description="Helical" evidence="7">
    <location>
        <begin position="193"/>
        <end position="215"/>
    </location>
</feature>
<dbReference type="OrthoDB" id="10021397at2759"/>
<protein>
    <recommendedName>
        <fullName evidence="8">Major facilitator superfamily (MFS) profile domain-containing protein</fullName>
    </recommendedName>
</protein>
<feature type="domain" description="Major facilitator superfamily (MFS) profile" evidence="8">
    <location>
        <begin position="45"/>
        <end position="504"/>
    </location>
</feature>
<dbReference type="FunCoup" id="G3AP05">
    <property type="interactions" value="69"/>
</dbReference>
<feature type="transmembrane region" description="Helical" evidence="7">
    <location>
        <begin position="340"/>
        <end position="363"/>
    </location>
</feature>
<proteinExistence type="inferred from homology"/>
<feature type="compositionally biased region" description="Polar residues" evidence="6">
    <location>
        <begin position="1"/>
        <end position="18"/>
    </location>
</feature>
<dbReference type="KEGG" id="spaa:SPAPADRAFT_138981"/>
<feature type="compositionally biased region" description="Acidic residues" evidence="6">
    <location>
        <begin position="554"/>
        <end position="563"/>
    </location>
</feature>
<accession>G3AP05</accession>
<evidence type="ECO:0000256" key="2">
    <source>
        <dbReference type="ARBA" id="ARBA00008335"/>
    </source>
</evidence>
<keyword evidence="10" id="KW-1185">Reference proteome</keyword>
<dbReference type="PROSITE" id="PS00217">
    <property type="entry name" value="SUGAR_TRANSPORT_2"/>
    <property type="match status" value="1"/>
</dbReference>
<feature type="transmembrane region" description="Helical" evidence="7">
    <location>
        <begin position="80"/>
        <end position="99"/>
    </location>
</feature>
<dbReference type="Pfam" id="PF07690">
    <property type="entry name" value="MFS_1"/>
    <property type="match status" value="1"/>
</dbReference>
<dbReference type="PROSITE" id="PS50850">
    <property type="entry name" value="MFS"/>
    <property type="match status" value="1"/>
</dbReference>
<feature type="transmembrane region" description="Helical" evidence="7">
    <location>
        <begin position="135"/>
        <end position="155"/>
    </location>
</feature>
<feature type="transmembrane region" description="Helical" evidence="7">
    <location>
        <begin position="370"/>
        <end position="388"/>
    </location>
</feature>
<dbReference type="RefSeq" id="XP_007375312.1">
    <property type="nucleotide sequence ID" value="XM_007375250.1"/>
</dbReference>
<feature type="transmembrane region" description="Helical" evidence="7">
    <location>
        <begin position="519"/>
        <end position="537"/>
    </location>
</feature>
<dbReference type="CDD" id="cd17502">
    <property type="entry name" value="MFS_Azr1_MDR_like"/>
    <property type="match status" value="1"/>
</dbReference>
<evidence type="ECO:0000256" key="5">
    <source>
        <dbReference type="ARBA" id="ARBA00023136"/>
    </source>
</evidence>
<dbReference type="STRING" id="619300.G3AP05"/>
<dbReference type="InterPro" id="IPR011701">
    <property type="entry name" value="MFS"/>
</dbReference>
<dbReference type="AlphaFoldDB" id="G3AP05"/>